<sequence length="260" mass="27214">MISLSAAEINAWVVAFFFPLARILAVFAAAPPFDHPALSTRVRLLLGLAISIAIVPVLPGVPPLDPASGTGLLILAQQLLVGFAMGFSIRLVFTAVDMAGHLISLQMGLGFATSYDPQTAGQTAVISEFMGLLALLVFLAINGHLMVVATLAHSFTVLPVSTQGFTADSWRRLANAGAIIFSSGLLLALPIIVALMISNLALTILSRAAPQLNLMAIGFPLTIALGFAALVVGLSYLGAPLQQLFEYGLESMLGNLHIAR</sequence>
<keyword evidence="6 10" id="KW-1133">Transmembrane helix</keyword>
<feature type="transmembrane region" description="Helical" evidence="10">
    <location>
        <begin position="73"/>
        <end position="93"/>
    </location>
</feature>
<feature type="transmembrane region" description="Helical" evidence="10">
    <location>
        <begin position="42"/>
        <end position="61"/>
    </location>
</feature>
<dbReference type="InterPro" id="IPR006303">
    <property type="entry name" value="FliR"/>
</dbReference>
<dbReference type="GO" id="GO:0044780">
    <property type="term" value="P:bacterial-type flagellum assembly"/>
    <property type="evidence" value="ECO:0007669"/>
    <property type="project" value="UniProtKB-UniRule"/>
</dbReference>
<evidence type="ECO:0000256" key="8">
    <source>
        <dbReference type="ARBA" id="ARBA00023143"/>
    </source>
</evidence>
<dbReference type="GO" id="GO:0006605">
    <property type="term" value="P:protein targeting"/>
    <property type="evidence" value="ECO:0007669"/>
    <property type="project" value="UniProtKB-UniRule"/>
</dbReference>
<dbReference type="PANTHER" id="PTHR30065:SF8">
    <property type="entry name" value="FLAGELLAR BIOSYNTHETIC PROTEIN FLIR"/>
    <property type="match status" value="1"/>
</dbReference>
<dbReference type="NCBIfam" id="TIGR01400">
    <property type="entry name" value="fliR"/>
    <property type="match status" value="1"/>
</dbReference>
<keyword evidence="5 10" id="KW-0812">Transmembrane</keyword>
<keyword evidence="4 10" id="KW-1003">Cell membrane</keyword>
<keyword evidence="7 10" id="KW-0472">Membrane</keyword>
<keyword evidence="8 10" id="KW-0975">Bacterial flagellum</keyword>
<gene>
    <name evidence="11" type="primary">fliR</name>
    <name evidence="11" type="ORF">CAPSK01_003893</name>
</gene>
<dbReference type="GO" id="GO:0005886">
    <property type="term" value="C:plasma membrane"/>
    <property type="evidence" value="ECO:0007669"/>
    <property type="project" value="UniProtKB-SubCell"/>
</dbReference>
<proteinExistence type="inferred from homology"/>
<evidence type="ECO:0000313" key="11">
    <source>
        <dbReference type="EMBL" id="KFB66954.1"/>
    </source>
</evidence>
<dbReference type="PANTHER" id="PTHR30065">
    <property type="entry name" value="FLAGELLAR BIOSYNTHETIC PROTEIN FLIR"/>
    <property type="match status" value="1"/>
</dbReference>
<evidence type="ECO:0000256" key="6">
    <source>
        <dbReference type="ARBA" id="ARBA00022989"/>
    </source>
</evidence>
<comment type="similarity">
    <text evidence="2 10">Belongs to the FliR/MopE/SpaR family.</text>
</comment>
<dbReference type="RefSeq" id="WP_034929318.1">
    <property type="nucleotide sequence ID" value="NZ_JDSS02000037.1"/>
</dbReference>
<keyword evidence="11" id="KW-0969">Cilium</keyword>
<evidence type="ECO:0000256" key="10">
    <source>
        <dbReference type="RuleBase" id="RU362071"/>
    </source>
</evidence>
<name>A0A084XWW0_9PROT</name>
<evidence type="ECO:0000256" key="7">
    <source>
        <dbReference type="ARBA" id="ARBA00023136"/>
    </source>
</evidence>
<comment type="subcellular location">
    <subcellularLocation>
        <location evidence="10">Cell membrane</location>
        <topology evidence="10">Multi-pass membrane protein</topology>
    </subcellularLocation>
    <subcellularLocation>
        <location evidence="10">Bacterial flagellum basal body</location>
    </subcellularLocation>
</comment>
<dbReference type="GO" id="GO:0009425">
    <property type="term" value="C:bacterial-type flagellum basal body"/>
    <property type="evidence" value="ECO:0007669"/>
    <property type="project" value="UniProtKB-SubCell"/>
</dbReference>
<evidence type="ECO:0000313" key="12">
    <source>
        <dbReference type="Proteomes" id="UP000019812"/>
    </source>
</evidence>
<accession>A0A084XWW0</accession>
<dbReference type="PRINTS" id="PR00953">
    <property type="entry name" value="TYPE3IMRPROT"/>
</dbReference>
<evidence type="ECO:0000256" key="2">
    <source>
        <dbReference type="ARBA" id="ARBA00009772"/>
    </source>
</evidence>
<comment type="caution">
    <text evidence="11">The sequence shown here is derived from an EMBL/GenBank/DDBJ whole genome shotgun (WGS) entry which is preliminary data.</text>
</comment>
<evidence type="ECO:0000256" key="3">
    <source>
        <dbReference type="ARBA" id="ARBA00021717"/>
    </source>
</evidence>
<protein>
    <recommendedName>
        <fullName evidence="3 9">Flagellar biosynthetic protein FliR</fullName>
    </recommendedName>
</protein>
<reference evidence="11 12" key="1">
    <citation type="submission" date="2014-07" db="EMBL/GenBank/DDBJ databases">
        <title>Expanding our view of genomic diversity in Candidatus Accumulibacter clades.</title>
        <authorList>
            <person name="Skennerton C.T."/>
            <person name="Barr J.J."/>
            <person name="Slater F.R."/>
            <person name="Bond P.L."/>
            <person name="Tyson G.W."/>
        </authorList>
    </citation>
    <scope>NUCLEOTIDE SEQUENCE [LARGE SCALE GENOMIC DNA]</scope>
    <source>
        <strain evidence="12">SK-01</strain>
    </source>
</reference>
<keyword evidence="11" id="KW-0966">Cell projection</keyword>
<organism evidence="11 12">
    <name type="scientific">Candidatus Accumulibacter vicinus</name>
    <dbReference type="NCBI Taxonomy" id="2954382"/>
    <lineage>
        <taxon>Bacteria</taxon>
        <taxon>Pseudomonadati</taxon>
        <taxon>Pseudomonadota</taxon>
        <taxon>Betaproteobacteria</taxon>
        <taxon>Candidatus Accumulibacter</taxon>
    </lineage>
</organism>
<dbReference type="InterPro" id="IPR002010">
    <property type="entry name" value="T3SS_IM_R"/>
</dbReference>
<feature type="transmembrane region" description="Helical" evidence="10">
    <location>
        <begin position="12"/>
        <end position="30"/>
    </location>
</feature>
<feature type="transmembrane region" description="Helical" evidence="10">
    <location>
        <begin position="214"/>
        <end position="237"/>
    </location>
</feature>
<keyword evidence="11" id="KW-0282">Flagellum</keyword>
<feature type="transmembrane region" description="Helical" evidence="10">
    <location>
        <begin position="176"/>
        <end position="202"/>
    </location>
</feature>
<feature type="transmembrane region" description="Helical" evidence="10">
    <location>
        <begin position="132"/>
        <end position="156"/>
    </location>
</feature>
<dbReference type="Pfam" id="PF01311">
    <property type="entry name" value="Bac_export_1"/>
    <property type="match status" value="1"/>
</dbReference>
<dbReference type="EMBL" id="JDSS02000037">
    <property type="protein sequence ID" value="KFB66954.1"/>
    <property type="molecule type" value="Genomic_DNA"/>
</dbReference>
<dbReference type="Proteomes" id="UP000019812">
    <property type="component" value="Unassembled WGS sequence"/>
</dbReference>
<comment type="function">
    <text evidence="1 10">Role in flagellar biosynthesis.</text>
</comment>
<dbReference type="STRING" id="1457154.CAPSK01_003893"/>
<evidence type="ECO:0000256" key="9">
    <source>
        <dbReference type="NCBIfam" id="TIGR01400"/>
    </source>
</evidence>
<evidence type="ECO:0000256" key="1">
    <source>
        <dbReference type="ARBA" id="ARBA00002578"/>
    </source>
</evidence>
<evidence type="ECO:0000256" key="4">
    <source>
        <dbReference type="ARBA" id="ARBA00022475"/>
    </source>
</evidence>
<dbReference type="AlphaFoldDB" id="A0A084XWW0"/>
<evidence type="ECO:0000256" key="5">
    <source>
        <dbReference type="ARBA" id="ARBA00022692"/>
    </source>
</evidence>